<evidence type="ECO:0000313" key="19">
    <source>
        <dbReference type="Proteomes" id="UP001268542"/>
    </source>
</evidence>
<evidence type="ECO:0000256" key="1">
    <source>
        <dbReference type="ARBA" id="ARBA00000085"/>
    </source>
</evidence>
<keyword evidence="19" id="KW-1185">Reference proteome</keyword>
<comment type="subcellular location">
    <subcellularLocation>
        <location evidence="2">Cell membrane</location>
        <topology evidence="2">Multi-pass membrane protein</topology>
    </subcellularLocation>
</comment>
<dbReference type="InterPro" id="IPR013656">
    <property type="entry name" value="PAS_4"/>
</dbReference>
<evidence type="ECO:0000256" key="6">
    <source>
        <dbReference type="ARBA" id="ARBA00022679"/>
    </source>
</evidence>
<dbReference type="GO" id="GO:0005524">
    <property type="term" value="F:ATP binding"/>
    <property type="evidence" value="ECO:0007669"/>
    <property type="project" value="UniProtKB-KW"/>
</dbReference>
<evidence type="ECO:0000256" key="14">
    <source>
        <dbReference type="ARBA" id="ARBA00039401"/>
    </source>
</evidence>
<keyword evidence="7 16" id="KW-0812">Transmembrane</keyword>
<dbReference type="Pfam" id="PF02518">
    <property type="entry name" value="HATPase_c"/>
    <property type="match status" value="1"/>
</dbReference>
<dbReference type="EMBL" id="JAVYII010000002">
    <property type="protein sequence ID" value="MDT9592559.1"/>
    <property type="molecule type" value="Genomic_DNA"/>
</dbReference>
<dbReference type="PANTHER" id="PTHR42878:SF7">
    <property type="entry name" value="SENSOR HISTIDINE KINASE GLRK"/>
    <property type="match status" value="1"/>
</dbReference>
<evidence type="ECO:0000256" key="11">
    <source>
        <dbReference type="ARBA" id="ARBA00022989"/>
    </source>
</evidence>
<dbReference type="InterPro" id="IPR003661">
    <property type="entry name" value="HisK_dim/P_dom"/>
</dbReference>
<dbReference type="Gene3D" id="1.10.287.130">
    <property type="match status" value="1"/>
</dbReference>
<dbReference type="RefSeq" id="WP_315731983.1">
    <property type="nucleotide sequence ID" value="NZ_JAVYII010000002.1"/>
</dbReference>
<dbReference type="SUPFAM" id="SSF55785">
    <property type="entry name" value="PYP-like sensor domain (PAS domain)"/>
    <property type="match status" value="1"/>
</dbReference>
<proteinExistence type="predicted"/>
<evidence type="ECO:0000256" key="3">
    <source>
        <dbReference type="ARBA" id="ARBA00012438"/>
    </source>
</evidence>
<dbReference type="SMART" id="SM00388">
    <property type="entry name" value="HisKA"/>
    <property type="match status" value="1"/>
</dbReference>
<keyword evidence="5" id="KW-0597">Phosphoprotein</keyword>
<dbReference type="InterPro" id="IPR000014">
    <property type="entry name" value="PAS"/>
</dbReference>
<dbReference type="InterPro" id="IPR003594">
    <property type="entry name" value="HATPase_dom"/>
</dbReference>
<name>A0ABU3PTP8_9ACTN</name>
<evidence type="ECO:0000256" key="16">
    <source>
        <dbReference type="SAM" id="Phobius"/>
    </source>
</evidence>
<dbReference type="InterPro" id="IPR007895">
    <property type="entry name" value="MASE1"/>
</dbReference>
<protein>
    <recommendedName>
        <fullName evidence="14">Sensor-like histidine kinase SenX3</fullName>
        <ecNumber evidence="3">2.7.13.3</ecNumber>
    </recommendedName>
</protein>
<evidence type="ECO:0000256" key="12">
    <source>
        <dbReference type="ARBA" id="ARBA00023012"/>
    </source>
</evidence>
<evidence type="ECO:0000256" key="4">
    <source>
        <dbReference type="ARBA" id="ARBA00022475"/>
    </source>
</evidence>
<comment type="caution">
    <text evidence="18">The sequence shown here is derived from an EMBL/GenBank/DDBJ whole genome shotgun (WGS) entry which is preliminary data.</text>
</comment>
<dbReference type="NCBIfam" id="TIGR00229">
    <property type="entry name" value="sensory_box"/>
    <property type="match status" value="1"/>
</dbReference>
<feature type="transmembrane region" description="Helical" evidence="16">
    <location>
        <begin position="178"/>
        <end position="202"/>
    </location>
</feature>
<dbReference type="CDD" id="cd00075">
    <property type="entry name" value="HATPase"/>
    <property type="match status" value="1"/>
</dbReference>
<feature type="transmembrane region" description="Helical" evidence="16">
    <location>
        <begin position="56"/>
        <end position="74"/>
    </location>
</feature>
<dbReference type="InterPro" id="IPR050351">
    <property type="entry name" value="BphY/WalK/GraS-like"/>
</dbReference>
<feature type="transmembrane region" description="Helical" evidence="16">
    <location>
        <begin position="80"/>
        <end position="110"/>
    </location>
</feature>
<dbReference type="Proteomes" id="UP001268542">
    <property type="component" value="Unassembled WGS sequence"/>
</dbReference>
<dbReference type="PANTHER" id="PTHR42878">
    <property type="entry name" value="TWO-COMPONENT HISTIDINE KINASE"/>
    <property type="match status" value="1"/>
</dbReference>
<dbReference type="Pfam" id="PF00512">
    <property type="entry name" value="HisKA"/>
    <property type="match status" value="1"/>
</dbReference>
<dbReference type="SUPFAM" id="SSF47384">
    <property type="entry name" value="Homodimeric domain of signal transducing histidine kinase"/>
    <property type="match status" value="1"/>
</dbReference>
<keyword evidence="11 16" id="KW-1133">Transmembrane helix</keyword>
<gene>
    <name evidence="18" type="ORF">RDV89_05755</name>
</gene>
<dbReference type="InterPro" id="IPR005467">
    <property type="entry name" value="His_kinase_dom"/>
</dbReference>
<feature type="region of interest" description="Disordered" evidence="15">
    <location>
        <begin position="674"/>
        <end position="694"/>
    </location>
</feature>
<dbReference type="InterPro" id="IPR004358">
    <property type="entry name" value="Sig_transdc_His_kin-like_C"/>
</dbReference>
<feature type="transmembrane region" description="Helical" evidence="16">
    <location>
        <begin position="145"/>
        <end position="166"/>
    </location>
</feature>
<evidence type="ECO:0000259" key="17">
    <source>
        <dbReference type="PROSITE" id="PS50109"/>
    </source>
</evidence>
<dbReference type="Pfam" id="PF05231">
    <property type="entry name" value="MASE1"/>
    <property type="match status" value="1"/>
</dbReference>
<dbReference type="SUPFAM" id="SSF55874">
    <property type="entry name" value="ATPase domain of HSP90 chaperone/DNA topoisomerase II/histidine kinase"/>
    <property type="match status" value="1"/>
</dbReference>
<dbReference type="PROSITE" id="PS50109">
    <property type="entry name" value="HIS_KIN"/>
    <property type="match status" value="1"/>
</dbReference>
<keyword evidence="6" id="KW-0808">Transferase</keyword>
<evidence type="ECO:0000256" key="2">
    <source>
        <dbReference type="ARBA" id="ARBA00004651"/>
    </source>
</evidence>
<feature type="transmembrane region" description="Helical" evidence="16">
    <location>
        <begin position="214"/>
        <end position="234"/>
    </location>
</feature>
<keyword evidence="4" id="KW-1003">Cell membrane</keyword>
<evidence type="ECO:0000256" key="10">
    <source>
        <dbReference type="ARBA" id="ARBA00022840"/>
    </source>
</evidence>
<evidence type="ECO:0000256" key="13">
    <source>
        <dbReference type="ARBA" id="ARBA00023136"/>
    </source>
</evidence>
<feature type="transmembrane region" description="Helical" evidence="16">
    <location>
        <begin position="27"/>
        <end position="44"/>
    </location>
</feature>
<accession>A0ABU3PTP8</accession>
<evidence type="ECO:0000256" key="9">
    <source>
        <dbReference type="ARBA" id="ARBA00022777"/>
    </source>
</evidence>
<feature type="transmembrane region" description="Helical" evidence="16">
    <location>
        <begin position="290"/>
        <end position="311"/>
    </location>
</feature>
<dbReference type="InterPro" id="IPR036890">
    <property type="entry name" value="HATPase_C_sf"/>
</dbReference>
<evidence type="ECO:0000256" key="7">
    <source>
        <dbReference type="ARBA" id="ARBA00022692"/>
    </source>
</evidence>
<reference evidence="18 19" key="1">
    <citation type="submission" date="2023-08" db="EMBL/GenBank/DDBJ databases">
        <title>Nocardioides seae sp. nov., a bacterium isolated from a soil.</title>
        <authorList>
            <person name="Wang X."/>
        </authorList>
    </citation>
    <scope>NUCLEOTIDE SEQUENCE [LARGE SCALE GENOMIC DNA]</scope>
    <source>
        <strain evidence="18 19">YZH12</strain>
    </source>
</reference>
<keyword evidence="8" id="KW-0547">Nucleotide-binding</keyword>
<evidence type="ECO:0000313" key="18">
    <source>
        <dbReference type="EMBL" id="MDT9592559.1"/>
    </source>
</evidence>
<sequence length="694" mass="71748">MSSPVAGSGRLAPTSAREPVPLRHLTWPWALAWAAVVAGVTALGRLTAEGAGQPSLVSPSIGLAVLWFLSRGAGARSFDVLLLVAVLVAVSVASAMPVGVAVALVLGALVQVGATVGLLRRWCRPVWGVADGAAPIDSADRLLRVLGATGVGAVLGGLAGVVGLLVEGATPDPLDAAVLVGRAVAGGLLVVPPALVVGRALAVRRTSRPADEGGLLEAVALAAVTVAVYVAAFLQSDVPLAFPLLLVTGWAALRFSTAFATVHGVVLGLVVVLFTLDGTGPFALAEDHRVGLVVAQLFVSVVLVSGLLLGVGRDERRSALLEARGARASASEQAALLRTIIDTMHEGLVVVEEGGRVLLGNPAARGMAWGAERTYQVRDADGRLLGEEDFPSRRALAGEEVHGRYAVRTAAGDELLVEITAIPMPTADGAPARSVTVFRDVTEAEQQRLELVAFAGVVAHDLKNPLTAVDGWVELLADGLEDGASPDRALVVQAVERVQSASSRMRSLIRHLLQHATSRDAPLRAEDTDVAAIARDVARGRDAADRVEVGEMPCLHVDPAMIRQLLENLVGNALKYVDPGAAAHVVVDGVGAGTDPQVPEGMVALRVTDNGVGIPDESKDLVFQQFYRAHATAYSGTGLGLAICRRIVDRHGGTITVLDNPAGRGTRIEVLLPAATGRSDRSDRAGQAGQASPA</sequence>
<keyword evidence="10 18" id="KW-0067">ATP-binding</keyword>
<feature type="domain" description="Histidine kinase" evidence="17">
    <location>
        <begin position="457"/>
        <end position="676"/>
    </location>
</feature>
<dbReference type="CDD" id="cd00082">
    <property type="entry name" value="HisKA"/>
    <property type="match status" value="1"/>
</dbReference>
<feature type="transmembrane region" description="Helical" evidence="16">
    <location>
        <begin position="264"/>
        <end position="284"/>
    </location>
</feature>
<dbReference type="Pfam" id="PF08448">
    <property type="entry name" value="PAS_4"/>
    <property type="match status" value="1"/>
</dbReference>
<evidence type="ECO:0000256" key="5">
    <source>
        <dbReference type="ARBA" id="ARBA00022553"/>
    </source>
</evidence>
<dbReference type="InterPro" id="IPR035965">
    <property type="entry name" value="PAS-like_dom_sf"/>
</dbReference>
<evidence type="ECO:0000256" key="15">
    <source>
        <dbReference type="SAM" id="MobiDB-lite"/>
    </source>
</evidence>
<keyword evidence="13 16" id="KW-0472">Membrane</keyword>
<evidence type="ECO:0000256" key="8">
    <source>
        <dbReference type="ARBA" id="ARBA00022741"/>
    </source>
</evidence>
<dbReference type="EC" id="2.7.13.3" evidence="3"/>
<comment type="catalytic activity">
    <reaction evidence="1">
        <text>ATP + protein L-histidine = ADP + protein N-phospho-L-histidine.</text>
        <dbReference type="EC" id="2.7.13.3"/>
    </reaction>
</comment>
<dbReference type="InterPro" id="IPR036097">
    <property type="entry name" value="HisK_dim/P_sf"/>
</dbReference>
<keyword evidence="9" id="KW-0418">Kinase</keyword>
<dbReference type="PRINTS" id="PR00344">
    <property type="entry name" value="BCTRLSENSOR"/>
</dbReference>
<keyword evidence="12" id="KW-0902">Two-component regulatory system</keyword>
<dbReference type="SMART" id="SM00387">
    <property type="entry name" value="HATPase_c"/>
    <property type="match status" value="1"/>
</dbReference>
<organism evidence="18 19">
    <name type="scientific">Nocardioides imazamoxiresistens</name>
    <dbReference type="NCBI Taxonomy" id="3231893"/>
    <lineage>
        <taxon>Bacteria</taxon>
        <taxon>Bacillati</taxon>
        <taxon>Actinomycetota</taxon>
        <taxon>Actinomycetes</taxon>
        <taxon>Propionibacteriales</taxon>
        <taxon>Nocardioidaceae</taxon>
        <taxon>Nocardioides</taxon>
    </lineage>
</organism>
<dbReference type="Gene3D" id="3.30.565.10">
    <property type="entry name" value="Histidine kinase-like ATPase, C-terminal domain"/>
    <property type="match status" value="1"/>
</dbReference>
<dbReference type="Gene3D" id="3.30.450.20">
    <property type="entry name" value="PAS domain"/>
    <property type="match status" value="1"/>
</dbReference>